<dbReference type="GO" id="GO:0016746">
    <property type="term" value="F:acyltransferase activity"/>
    <property type="evidence" value="ECO:0007669"/>
    <property type="project" value="UniProtKB-KW"/>
</dbReference>
<dbReference type="AlphaFoldDB" id="A0A2S7X0Z3"/>
<evidence type="ECO:0000256" key="3">
    <source>
        <dbReference type="ARBA" id="ARBA00022737"/>
    </source>
</evidence>
<dbReference type="Pfam" id="PF00132">
    <property type="entry name" value="Hexapep"/>
    <property type="match status" value="1"/>
</dbReference>
<dbReference type="PROSITE" id="PS00101">
    <property type="entry name" value="HEXAPEP_TRANSFERASES"/>
    <property type="match status" value="1"/>
</dbReference>
<gene>
    <name evidence="5" type="ORF">BTO22_18340</name>
</gene>
<organism evidence="5 6">
    <name type="scientific">Aliivibrio sifiae</name>
    <dbReference type="NCBI Taxonomy" id="566293"/>
    <lineage>
        <taxon>Bacteria</taxon>
        <taxon>Pseudomonadati</taxon>
        <taxon>Pseudomonadota</taxon>
        <taxon>Gammaproteobacteria</taxon>
        <taxon>Vibrionales</taxon>
        <taxon>Vibrionaceae</taxon>
        <taxon>Aliivibrio</taxon>
    </lineage>
</organism>
<evidence type="ECO:0000256" key="4">
    <source>
        <dbReference type="ARBA" id="ARBA00023315"/>
    </source>
</evidence>
<comment type="caution">
    <text evidence="5">The sequence shown here is derived from an EMBL/GenBank/DDBJ whole genome shotgun (WGS) entry which is preliminary data.</text>
</comment>
<dbReference type="SUPFAM" id="SSF51161">
    <property type="entry name" value="Trimeric LpxA-like enzymes"/>
    <property type="match status" value="1"/>
</dbReference>
<dbReference type="Gene3D" id="2.160.10.10">
    <property type="entry name" value="Hexapeptide repeat proteins"/>
    <property type="match status" value="1"/>
</dbReference>
<reference evidence="5 6" key="1">
    <citation type="submission" date="2016-12" db="EMBL/GenBank/DDBJ databases">
        <title>Diversity of luminous bacteria.</title>
        <authorList>
            <person name="Yoshizawa S."/>
            <person name="Kogure K."/>
        </authorList>
    </citation>
    <scope>NUCLEOTIDE SEQUENCE [LARGE SCALE GENOMIC DNA]</scope>
    <source>
        <strain evidence="5 6">ATCC 33715</strain>
    </source>
</reference>
<evidence type="ECO:0000256" key="2">
    <source>
        <dbReference type="ARBA" id="ARBA00022679"/>
    </source>
</evidence>
<sequence>MGARLAPNADVRSSFIGRYSSIGRSSKLYRVKMGDFCSISWDVTINARNHNLSALTTSAFPYVKRMGFVEKDHIEYQWVNIGHDVWVGTGAIILPGVDIGTGAVIGAGSVVTKDVLPYDIVAGNPARVIRKRFSEDKVSELLQMKWWDWDDFKIKDNLEIFK</sequence>
<evidence type="ECO:0008006" key="7">
    <source>
        <dbReference type="Google" id="ProtNLM"/>
    </source>
</evidence>
<dbReference type="InterPro" id="IPR001451">
    <property type="entry name" value="Hexapep"/>
</dbReference>
<dbReference type="EMBL" id="MSCO01000003">
    <property type="protein sequence ID" value="PQJ83507.1"/>
    <property type="molecule type" value="Genomic_DNA"/>
</dbReference>
<comment type="similarity">
    <text evidence="1">Belongs to the transferase hexapeptide repeat family.</text>
</comment>
<evidence type="ECO:0000313" key="6">
    <source>
        <dbReference type="Proteomes" id="UP000239263"/>
    </source>
</evidence>
<protein>
    <recommendedName>
        <fullName evidence="7">Acetyltransferase</fullName>
    </recommendedName>
</protein>
<keyword evidence="3" id="KW-0677">Repeat</keyword>
<evidence type="ECO:0000313" key="5">
    <source>
        <dbReference type="EMBL" id="PQJ83507.1"/>
    </source>
</evidence>
<name>A0A2S7X0Z3_9GAMM</name>
<accession>A0A2S7X0Z3</accession>
<dbReference type="InterPro" id="IPR050179">
    <property type="entry name" value="Trans_hexapeptide_repeat"/>
</dbReference>
<dbReference type="InterPro" id="IPR018357">
    <property type="entry name" value="Hexapep_transf_CS"/>
</dbReference>
<dbReference type="PANTHER" id="PTHR43300">
    <property type="entry name" value="ACETYLTRANSFERASE"/>
    <property type="match status" value="1"/>
</dbReference>
<dbReference type="InterPro" id="IPR011004">
    <property type="entry name" value="Trimer_LpxA-like_sf"/>
</dbReference>
<dbReference type="Proteomes" id="UP000239263">
    <property type="component" value="Unassembled WGS sequence"/>
</dbReference>
<proteinExistence type="inferred from homology"/>
<dbReference type="PANTHER" id="PTHR43300:SF11">
    <property type="entry name" value="ACETYLTRANSFERASE RV3034C-RELATED"/>
    <property type="match status" value="1"/>
</dbReference>
<dbReference type="CDD" id="cd03349">
    <property type="entry name" value="LbH_XAT"/>
    <property type="match status" value="1"/>
</dbReference>
<keyword evidence="2" id="KW-0808">Transferase</keyword>
<evidence type="ECO:0000256" key="1">
    <source>
        <dbReference type="ARBA" id="ARBA00007274"/>
    </source>
</evidence>
<keyword evidence="4" id="KW-0012">Acyltransferase</keyword>